<dbReference type="SUPFAM" id="SSF46689">
    <property type="entry name" value="Homeodomain-like"/>
    <property type="match status" value="1"/>
</dbReference>
<sequence length="318" mass="36337">MADKTAEKRQQILITAMQLFSAKGSSVTSMQEIAEVCGMSKGSLYLHFKSKEELEKSIYEHIANRIKDEILRVDQDPLLAPKEQLRKQTEVLLVHFLEIREFLLKQFHDQMPPGKPPFDKENMRQEMLAALQWFNHKLKTIYGPDVEPYTLEIGMFMASMLSSYIHFLFMPGFHLNVGITADHQVQLLDDIVASILHRRPEPLIPMEAIGQLSQSCQTDVRVTRHPLIVIKAMKNELKHIQLEPDAREDAMESLRLMEKELLALQPSRAVLKGMLANLEGIENLESLFTELKGTILTILESYLTPVGMKQESVSKSET</sequence>
<dbReference type="AlphaFoldDB" id="A0A0M1N243"/>
<dbReference type="PANTHER" id="PTHR43479">
    <property type="entry name" value="ACREF/ENVCD OPERON REPRESSOR-RELATED"/>
    <property type="match status" value="1"/>
</dbReference>
<dbReference type="GO" id="GO:0003677">
    <property type="term" value="F:DNA binding"/>
    <property type="evidence" value="ECO:0007669"/>
    <property type="project" value="UniProtKB-UniRule"/>
</dbReference>
<dbReference type="RefSeq" id="WP_054405370.1">
    <property type="nucleotide sequence ID" value="NZ_LIUT01000008.1"/>
</dbReference>
<dbReference type="PANTHER" id="PTHR43479:SF22">
    <property type="entry name" value="TRANSCRIPTIONAL REGULATOR, TETR FAMILY"/>
    <property type="match status" value="1"/>
</dbReference>
<dbReference type="PATRIC" id="fig|1705565.3.peg.1572"/>
<evidence type="ECO:0000259" key="3">
    <source>
        <dbReference type="PROSITE" id="PS50977"/>
    </source>
</evidence>
<reference evidence="5" key="1">
    <citation type="submission" date="2015-08" db="EMBL/GenBank/DDBJ databases">
        <title>Genome sequencing project for genomic taxonomy and phylogenomics of Bacillus-like bacteria.</title>
        <authorList>
            <person name="Liu B."/>
            <person name="Wang J."/>
            <person name="Zhu Y."/>
            <person name="Liu G."/>
            <person name="Chen Q."/>
            <person name="Chen Z."/>
            <person name="Lan J."/>
            <person name="Che J."/>
            <person name="Ge C."/>
            <person name="Shi H."/>
            <person name="Pan Z."/>
            <person name="Liu X."/>
        </authorList>
    </citation>
    <scope>NUCLEOTIDE SEQUENCE [LARGE SCALE GENOMIC DNA]</scope>
    <source>
        <strain evidence="5">FJAT-22460</strain>
    </source>
</reference>
<dbReference type="OrthoDB" id="9812993at2"/>
<evidence type="ECO:0000313" key="4">
    <source>
        <dbReference type="EMBL" id="KOR76231.1"/>
    </source>
</evidence>
<proteinExistence type="predicted"/>
<evidence type="ECO:0000256" key="1">
    <source>
        <dbReference type="ARBA" id="ARBA00023125"/>
    </source>
</evidence>
<gene>
    <name evidence="4" type="ORF">AM231_26775</name>
</gene>
<dbReference type="Gene3D" id="1.10.357.10">
    <property type="entry name" value="Tetracycline Repressor, domain 2"/>
    <property type="match status" value="1"/>
</dbReference>
<feature type="DNA-binding region" description="H-T-H motif" evidence="2">
    <location>
        <begin position="29"/>
        <end position="48"/>
    </location>
</feature>
<dbReference type="PROSITE" id="PS50977">
    <property type="entry name" value="HTH_TETR_2"/>
    <property type="match status" value="1"/>
</dbReference>
<dbReference type="Proteomes" id="UP000036932">
    <property type="component" value="Unassembled WGS sequence"/>
</dbReference>
<dbReference type="EMBL" id="LIUT01000008">
    <property type="protein sequence ID" value="KOR76231.1"/>
    <property type="molecule type" value="Genomic_DNA"/>
</dbReference>
<name>A0A0M1N243_9BACL</name>
<comment type="caution">
    <text evidence="4">The sequence shown here is derived from an EMBL/GenBank/DDBJ whole genome shotgun (WGS) entry which is preliminary data.</text>
</comment>
<dbReference type="PRINTS" id="PR00455">
    <property type="entry name" value="HTHTETR"/>
</dbReference>
<dbReference type="InterPro" id="IPR001647">
    <property type="entry name" value="HTH_TetR"/>
</dbReference>
<organism evidence="4 5">
    <name type="scientific">Paenibacillus solani</name>
    <dbReference type="NCBI Taxonomy" id="1705565"/>
    <lineage>
        <taxon>Bacteria</taxon>
        <taxon>Bacillati</taxon>
        <taxon>Bacillota</taxon>
        <taxon>Bacilli</taxon>
        <taxon>Bacillales</taxon>
        <taxon>Paenibacillaceae</taxon>
        <taxon>Paenibacillus</taxon>
    </lineage>
</organism>
<evidence type="ECO:0000313" key="5">
    <source>
        <dbReference type="Proteomes" id="UP000036932"/>
    </source>
</evidence>
<keyword evidence="5" id="KW-1185">Reference proteome</keyword>
<feature type="domain" description="HTH tetR-type" evidence="3">
    <location>
        <begin position="6"/>
        <end position="66"/>
    </location>
</feature>
<evidence type="ECO:0000256" key="2">
    <source>
        <dbReference type="PROSITE-ProRule" id="PRU00335"/>
    </source>
</evidence>
<keyword evidence="1 2" id="KW-0238">DNA-binding</keyword>
<dbReference type="InterPro" id="IPR050624">
    <property type="entry name" value="HTH-type_Tx_Regulator"/>
</dbReference>
<dbReference type="Pfam" id="PF00440">
    <property type="entry name" value="TetR_N"/>
    <property type="match status" value="1"/>
</dbReference>
<dbReference type="InterPro" id="IPR009057">
    <property type="entry name" value="Homeodomain-like_sf"/>
</dbReference>
<accession>A0A0M1N243</accession>
<protein>
    <submittedName>
        <fullName evidence="4">TetR family transcriptional regulator</fullName>
    </submittedName>
</protein>